<proteinExistence type="inferred from homology"/>
<dbReference type="InterPro" id="IPR006656">
    <property type="entry name" value="Mopterin_OxRdtase"/>
</dbReference>
<evidence type="ECO:0000256" key="1">
    <source>
        <dbReference type="ARBA" id="ARBA00001942"/>
    </source>
</evidence>
<evidence type="ECO:0000256" key="5">
    <source>
        <dbReference type="ARBA" id="ARBA00022723"/>
    </source>
</evidence>
<evidence type="ECO:0000313" key="11">
    <source>
        <dbReference type="EMBL" id="TLP39506.1"/>
    </source>
</evidence>
<dbReference type="Proteomes" id="UP000308901">
    <property type="component" value="Unassembled WGS sequence"/>
</dbReference>
<evidence type="ECO:0000256" key="4">
    <source>
        <dbReference type="ARBA" id="ARBA00022505"/>
    </source>
</evidence>
<dbReference type="SUPFAM" id="SSF50692">
    <property type="entry name" value="ADC-like"/>
    <property type="match status" value="1"/>
</dbReference>
<evidence type="ECO:0000313" key="12">
    <source>
        <dbReference type="Proteomes" id="UP000308901"/>
    </source>
</evidence>
<dbReference type="Gene3D" id="3.40.228.10">
    <property type="entry name" value="Dimethylsulfoxide Reductase, domain 2"/>
    <property type="match status" value="1"/>
</dbReference>
<dbReference type="PROSITE" id="PS00490">
    <property type="entry name" value="MOLYBDOPTERIN_PROK_2"/>
    <property type="match status" value="1"/>
</dbReference>
<dbReference type="Pfam" id="PF01568">
    <property type="entry name" value="Molydop_binding"/>
    <property type="match status" value="1"/>
</dbReference>
<dbReference type="PROSITE" id="PS51669">
    <property type="entry name" value="4FE4S_MOW_BIS_MGD"/>
    <property type="match status" value="1"/>
</dbReference>
<sequence>MQVEISRRKFLQGTVALSVVAASTSALSSTKTHEEPNSFGTSKTSFDKNKITQVPTLCEMCVNKCAAYAVVENGVVKKLDPNPHFPKSKNMLCARGNAGIQAIYDPDRLKYPLIRVGERGDGKYKRVTWDEAYDYITEKMVKILDEEKDNRSTIGYCAGEGMAEHTYKTFMFDKLGSTNFINHASICLQTTVSGYALTIGGYGQADLENAEYVIMAGANRAEAIVTPDTMDIFKRTKGRGAKLVVVDPRFSNTAAHADEWVAIEVGTDLALVLAMTHVVLEEELYNKKFVGLNFNGFEEYKKHIFESGYTPEWAEKITGIKVAQIKKMARDFMHYAPRSIYYQGRRTAWSKQDFQLRRAQAIFTALGGGIDREGGIVFGKKLPLGSHTVNAPMYANPKPRIEKDAAAVIGGSGSWIAWRNMVQEGKTPYPIRAMFIYKQNPVLSVPNSKKTIEMFKKMDLVVAIDTMPSDSAIMADVILPECTYLEREDPVKSFGGTQPSIALRQRAVKPMYETKPVIEIVRGLGKKLSKPLWEISKKYDEDLQDELDGLSDEEQEKYFEKNGYNLADAYEHSQEEINKHMVESVYGEEAWHTLREKGVFYVNMDKYFKKLSANEYEWYPKQRRFYSVVKGEFKSDVFHDTCVDEKEIAVLKKNFKTPTGKVECVLPNMAKKGVDAMPVWKDDMYTPTPKGKFKFITGRHAQFTQNGTANNAMLLDLMPENYLWINKRVAKEKGIEFADLVEVESKIGKIQIKAYPTEKIGPNTLFFVHGFGASSDGLTLAKNNGAPDNMIIDDVIEPVFGSAAMHETIVDVRKV</sequence>
<evidence type="ECO:0000256" key="3">
    <source>
        <dbReference type="ARBA" id="ARBA00022485"/>
    </source>
</evidence>
<comment type="similarity">
    <text evidence="2">Belongs to the prokaryotic molybdopterin-containing oxidoreductase family.</text>
</comment>
<dbReference type="SUPFAM" id="SSF53706">
    <property type="entry name" value="Formate dehydrogenase/DMSO reductase, domains 1-3"/>
    <property type="match status" value="1"/>
</dbReference>
<dbReference type="GO" id="GO:0016491">
    <property type="term" value="F:oxidoreductase activity"/>
    <property type="evidence" value="ECO:0007669"/>
    <property type="project" value="UniProtKB-KW"/>
</dbReference>
<keyword evidence="4" id="KW-0500">Molybdenum</keyword>
<dbReference type="InterPro" id="IPR006655">
    <property type="entry name" value="Mopterin_OxRdtase_prok_CS"/>
</dbReference>
<dbReference type="RefSeq" id="WP_138152089.1">
    <property type="nucleotide sequence ID" value="NZ_CBDDKQ010000002.1"/>
</dbReference>
<dbReference type="OrthoDB" id="9803192at2"/>
<accession>A0A5R8Y2W6</accession>
<keyword evidence="3" id="KW-0004">4Fe-4S</keyword>
<dbReference type="InterPro" id="IPR009010">
    <property type="entry name" value="Asp_de-COase-like_dom_sf"/>
</dbReference>
<keyword evidence="6" id="KW-0732">Signal</keyword>
<keyword evidence="9" id="KW-0411">Iron-sulfur</keyword>
<dbReference type="PANTHER" id="PTHR43742">
    <property type="entry name" value="TRIMETHYLAMINE-N-OXIDE REDUCTASE"/>
    <property type="match status" value="1"/>
</dbReference>
<dbReference type="SMART" id="SM00926">
    <property type="entry name" value="Molybdop_Fe4S4"/>
    <property type="match status" value="1"/>
</dbReference>
<keyword evidence="5" id="KW-0479">Metal-binding</keyword>
<dbReference type="Gene3D" id="2.20.25.90">
    <property type="entry name" value="ADC-like domains"/>
    <property type="match status" value="1"/>
</dbReference>
<comment type="caution">
    <text evidence="11">The sequence shown here is derived from an EMBL/GenBank/DDBJ whole genome shotgun (WGS) entry which is preliminary data.</text>
</comment>
<feature type="domain" description="4Fe-4S Mo/W bis-MGD-type" evidence="10">
    <location>
        <begin position="51"/>
        <end position="107"/>
    </location>
</feature>
<gene>
    <name evidence="11" type="ORF">FDK22_06440</name>
</gene>
<dbReference type="Gene3D" id="3.40.50.740">
    <property type="match status" value="1"/>
</dbReference>
<evidence type="ECO:0000256" key="8">
    <source>
        <dbReference type="ARBA" id="ARBA00023004"/>
    </source>
</evidence>
<evidence type="ECO:0000256" key="9">
    <source>
        <dbReference type="ARBA" id="ARBA00023014"/>
    </source>
</evidence>
<protein>
    <submittedName>
        <fullName evidence="11">Thiosulfate reductase</fullName>
    </submittedName>
</protein>
<evidence type="ECO:0000256" key="6">
    <source>
        <dbReference type="ARBA" id="ARBA00022729"/>
    </source>
</evidence>
<dbReference type="GO" id="GO:0051539">
    <property type="term" value="F:4 iron, 4 sulfur cluster binding"/>
    <property type="evidence" value="ECO:0007669"/>
    <property type="project" value="UniProtKB-KW"/>
</dbReference>
<dbReference type="GO" id="GO:0043546">
    <property type="term" value="F:molybdopterin cofactor binding"/>
    <property type="evidence" value="ECO:0007669"/>
    <property type="project" value="InterPro"/>
</dbReference>
<dbReference type="Pfam" id="PF00384">
    <property type="entry name" value="Molybdopterin"/>
    <property type="match status" value="1"/>
</dbReference>
<comment type="cofactor">
    <cofactor evidence="1">
        <name>Mo-bis(molybdopterin guanine dinucleotide)</name>
        <dbReference type="ChEBI" id="CHEBI:60539"/>
    </cofactor>
</comment>
<dbReference type="InterPro" id="IPR006311">
    <property type="entry name" value="TAT_signal"/>
</dbReference>
<name>A0A5R8Y2W6_9BACT</name>
<dbReference type="InterPro" id="IPR006963">
    <property type="entry name" value="Mopterin_OxRdtase_4Fe-4S_dom"/>
</dbReference>
<keyword evidence="7" id="KW-0560">Oxidoreductase</keyword>
<keyword evidence="12" id="KW-1185">Reference proteome</keyword>
<dbReference type="PROSITE" id="PS51318">
    <property type="entry name" value="TAT"/>
    <property type="match status" value="1"/>
</dbReference>
<organism evidence="11 12">
    <name type="scientific">Arcobacter arenosus</name>
    <dbReference type="NCBI Taxonomy" id="2576037"/>
    <lineage>
        <taxon>Bacteria</taxon>
        <taxon>Pseudomonadati</taxon>
        <taxon>Campylobacterota</taxon>
        <taxon>Epsilonproteobacteria</taxon>
        <taxon>Campylobacterales</taxon>
        <taxon>Arcobacteraceae</taxon>
        <taxon>Arcobacter</taxon>
    </lineage>
</organism>
<dbReference type="Gene3D" id="2.40.40.20">
    <property type="match status" value="1"/>
</dbReference>
<reference evidence="11 12" key="1">
    <citation type="submission" date="2019-05" db="EMBL/GenBank/DDBJ databases">
        <title>Arcobacter sp. nov., isolated from sea sediment.</title>
        <authorList>
            <person name="Kim W."/>
        </authorList>
    </citation>
    <scope>NUCLEOTIDE SEQUENCE [LARGE SCALE GENOMIC DNA]</scope>
    <source>
        <strain evidence="11 12">CAU 1517</strain>
    </source>
</reference>
<evidence type="ECO:0000256" key="7">
    <source>
        <dbReference type="ARBA" id="ARBA00023002"/>
    </source>
</evidence>
<dbReference type="CDD" id="cd02755">
    <property type="entry name" value="MopB_Thiosulfate-R-like"/>
    <property type="match status" value="1"/>
</dbReference>
<keyword evidence="8" id="KW-0408">Iron</keyword>
<dbReference type="GO" id="GO:0046872">
    <property type="term" value="F:metal ion binding"/>
    <property type="evidence" value="ECO:0007669"/>
    <property type="project" value="UniProtKB-KW"/>
</dbReference>
<dbReference type="EMBL" id="VANU01000002">
    <property type="protein sequence ID" value="TLP39506.1"/>
    <property type="molecule type" value="Genomic_DNA"/>
</dbReference>
<evidence type="ECO:0000256" key="2">
    <source>
        <dbReference type="ARBA" id="ARBA00010312"/>
    </source>
</evidence>
<evidence type="ECO:0000259" key="10">
    <source>
        <dbReference type="PROSITE" id="PS51669"/>
    </source>
</evidence>
<dbReference type="AlphaFoldDB" id="A0A5R8Y2W6"/>
<dbReference type="CDD" id="cd02778">
    <property type="entry name" value="MopB_CT_Thiosulfate-R-like"/>
    <property type="match status" value="1"/>
</dbReference>
<dbReference type="InterPro" id="IPR050612">
    <property type="entry name" value="Prok_Mopterin_Oxidored"/>
</dbReference>
<dbReference type="InterPro" id="IPR006657">
    <property type="entry name" value="MoPterin_dinucl-bd_dom"/>
</dbReference>
<dbReference type="PANTHER" id="PTHR43742:SF9">
    <property type="entry name" value="TETRATHIONATE REDUCTASE SUBUNIT A"/>
    <property type="match status" value="1"/>
</dbReference>
<dbReference type="Pfam" id="PF04879">
    <property type="entry name" value="Molybdop_Fe4S4"/>
    <property type="match status" value="1"/>
</dbReference>